<dbReference type="PANTHER" id="PTHR30603:SF47">
    <property type="entry name" value="RNA POLYMERASE SIGMA FACTOR SIGD, CHLOROPLASTIC"/>
    <property type="match status" value="1"/>
</dbReference>
<feature type="region of interest" description="Disordered" evidence="2">
    <location>
        <begin position="718"/>
        <end position="761"/>
    </location>
</feature>
<dbReference type="InterPro" id="IPR013325">
    <property type="entry name" value="RNA_pol_sigma_r2"/>
</dbReference>
<dbReference type="STRING" id="3055.A0A2K3DYH9"/>
<dbReference type="Pfam" id="PF04542">
    <property type="entry name" value="Sigma70_r2"/>
    <property type="match status" value="1"/>
</dbReference>
<comment type="similarity">
    <text evidence="1">Belongs to the sigma-70 factor family.</text>
</comment>
<evidence type="ECO:0000313" key="4">
    <source>
        <dbReference type="EMBL" id="PNW85578.1"/>
    </source>
</evidence>
<dbReference type="GO" id="GO:0003899">
    <property type="term" value="F:DNA-directed RNA polymerase activity"/>
    <property type="evidence" value="ECO:0000318"/>
    <property type="project" value="GO_Central"/>
</dbReference>
<evidence type="ECO:0000256" key="1">
    <source>
        <dbReference type="ARBA" id="ARBA00007788"/>
    </source>
</evidence>
<dbReference type="InterPro" id="IPR007627">
    <property type="entry name" value="RNA_pol_sigma70_r2"/>
</dbReference>
<dbReference type="GO" id="GO:0006352">
    <property type="term" value="P:DNA-templated transcription initiation"/>
    <property type="evidence" value="ECO:0007669"/>
    <property type="project" value="InterPro"/>
</dbReference>
<dbReference type="GeneID" id="5718700"/>
<reference evidence="4 5" key="1">
    <citation type="journal article" date="2007" name="Science">
        <title>The Chlamydomonas genome reveals the evolution of key animal and plant functions.</title>
        <authorList>
            <person name="Merchant S.S."/>
            <person name="Prochnik S.E."/>
            <person name="Vallon O."/>
            <person name="Harris E.H."/>
            <person name="Karpowicz S.J."/>
            <person name="Witman G.B."/>
            <person name="Terry A."/>
            <person name="Salamov A."/>
            <person name="Fritz-Laylin L.K."/>
            <person name="Marechal-Drouard L."/>
            <person name="Marshall W.F."/>
            <person name="Qu L.H."/>
            <person name="Nelson D.R."/>
            <person name="Sanderfoot A.A."/>
            <person name="Spalding M.H."/>
            <person name="Kapitonov V.V."/>
            <person name="Ren Q."/>
            <person name="Ferris P."/>
            <person name="Lindquist E."/>
            <person name="Shapiro H."/>
            <person name="Lucas S.M."/>
            <person name="Grimwood J."/>
            <person name="Schmutz J."/>
            <person name="Cardol P."/>
            <person name="Cerutti H."/>
            <person name="Chanfreau G."/>
            <person name="Chen C.L."/>
            <person name="Cognat V."/>
            <person name="Croft M.T."/>
            <person name="Dent R."/>
            <person name="Dutcher S."/>
            <person name="Fernandez E."/>
            <person name="Fukuzawa H."/>
            <person name="Gonzalez-Ballester D."/>
            <person name="Gonzalez-Halphen D."/>
            <person name="Hallmann A."/>
            <person name="Hanikenne M."/>
            <person name="Hippler M."/>
            <person name="Inwood W."/>
            <person name="Jabbari K."/>
            <person name="Kalanon M."/>
            <person name="Kuras R."/>
            <person name="Lefebvre P.A."/>
            <person name="Lemaire S.D."/>
            <person name="Lobanov A.V."/>
            <person name="Lohr M."/>
            <person name="Manuell A."/>
            <person name="Meier I."/>
            <person name="Mets L."/>
            <person name="Mittag M."/>
            <person name="Mittelmeier T."/>
            <person name="Moroney J.V."/>
            <person name="Moseley J."/>
            <person name="Napoli C."/>
            <person name="Nedelcu A.M."/>
            <person name="Niyogi K."/>
            <person name="Novoselov S.V."/>
            <person name="Paulsen I.T."/>
            <person name="Pazour G."/>
            <person name="Purton S."/>
            <person name="Ral J.P."/>
            <person name="Riano-Pachon D.M."/>
            <person name="Riekhof W."/>
            <person name="Rymarquis L."/>
            <person name="Schroda M."/>
            <person name="Stern D."/>
            <person name="Umen J."/>
            <person name="Willows R."/>
            <person name="Wilson N."/>
            <person name="Zimmer S.L."/>
            <person name="Allmer J."/>
            <person name="Balk J."/>
            <person name="Bisova K."/>
            <person name="Chen C.J."/>
            <person name="Elias M."/>
            <person name="Gendler K."/>
            <person name="Hauser C."/>
            <person name="Lamb M.R."/>
            <person name="Ledford H."/>
            <person name="Long J.C."/>
            <person name="Minagawa J."/>
            <person name="Page M.D."/>
            <person name="Pan J."/>
            <person name="Pootakham W."/>
            <person name="Roje S."/>
            <person name="Rose A."/>
            <person name="Stahlberg E."/>
            <person name="Terauchi A.M."/>
            <person name="Yang P."/>
            <person name="Ball S."/>
            <person name="Bowler C."/>
            <person name="Dieckmann C.L."/>
            <person name="Gladyshev V.N."/>
            <person name="Green P."/>
            <person name="Jorgensen R."/>
            <person name="Mayfield S."/>
            <person name="Mueller-Roeber B."/>
            <person name="Rajamani S."/>
            <person name="Sayre R.T."/>
            <person name="Brokstein P."/>
            <person name="Dubchak I."/>
            <person name="Goodstein D."/>
            <person name="Hornick L."/>
            <person name="Huang Y.W."/>
            <person name="Jhaveri J."/>
            <person name="Luo Y."/>
            <person name="Martinez D."/>
            <person name="Ngau W.C."/>
            <person name="Otillar B."/>
            <person name="Poliakov A."/>
            <person name="Porter A."/>
            <person name="Szajkowski L."/>
            <person name="Werner G."/>
            <person name="Zhou K."/>
            <person name="Grigoriev I.V."/>
            <person name="Rokhsar D.S."/>
            <person name="Grossman A.R."/>
        </authorList>
    </citation>
    <scope>NUCLEOTIDE SEQUENCE [LARGE SCALE GENOMIC DNA]</scope>
    <source>
        <strain evidence="5">CC-503</strain>
    </source>
</reference>
<feature type="compositionally biased region" description="Low complexity" evidence="2">
    <location>
        <begin position="193"/>
        <end position="221"/>
    </location>
</feature>
<dbReference type="GO" id="GO:0006355">
    <property type="term" value="P:regulation of DNA-templated transcription"/>
    <property type="evidence" value="ECO:0000318"/>
    <property type="project" value="GO_Central"/>
</dbReference>
<feature type="compositionally biased region" description="Low complexity" evidence="2">
    <location>
        <begin position="131"/>
        <end position="167"/>
    </location>
</feature>
<organism evidence="4 5">
    <name type="scientific">Chlamydomonas reinhardtii</name>
    <name type="common">Chlamydomonas smithii</name>
    <dbReference type="NCBI Taxonomy" id="3055"/>
    <lineage>
        <taxon>Eukaryota</taxon>
        <taxon>Viridiplantae</taxon>
        <taxon>Chlorophyta</taxon>
        <taxon>core chlorophytes</taxon>
        <taxon>Chlorophyceae</taxon>
        <taxon>CS clade</taxon>
        <taxon>Chlamydomonadales</taxon>
        <taxon>Chlamydomonadaceae</taxon>
        <taxon>Chlamydomonas</taxon>
    </lineage>
</organism>
<name>A0A2K3DYH9_CHLRE</name>
<feature type="domain" description="RNA polymerase sigma-70 region 2" evidence="3">
    <location>
        <begin position="394"/>
        <end position="443"/>
    </location>
</feature>
<dbReference type="AlphaFoldDB" id="A0A2K3DYH9"/>
<feature type="region of interest" description="Disordered" evidence="2">
    <location>
        <begin position="510"/>
        <end position="530"/>
    </location>
</feature>
<dbReference type="Proteomes" id="UP000006906">
    <property type="component" value="Chromosome 3"/>
</dbReference>
<dbReference type="EMBL" id="CM008964">
    <property type="protein sequence ID" value="PNW85578.1"/>
    <property type="molecule type" value="Genomic_DNA"/>
</dbReference>
<feature type="region of interest" description="Disordered" evidence="2">
    <location>
        <begin position="125"/>
        <end position="221"/>
    </location>
</feature>
<dbReference type="SUPFAM" id="SSF88946">
    <property type="entry name" value="Sigma2 domain of RNA polymerase sigma factors"/>
    <property type="match status" value="1"/>
</dbReference>
<dbReference type="InterPro" id="IPR050239">
    <property type="entry name" value="Sigma-70_RNA_pol_init_factors"/>
</dbReference>
<evidence type="ECO:0000256" key="2">
    <source>
        <dbReference type="SAM" id="MobiDB-lite"/>
    </source>
</evidence>
<dbReference type="InParanoid" id="A0A2K3DYH9"/>
<feature type="region of interest" description="Disordered" evidence="2">
    <location>
        <begin position="606"/>
        <end position="639"/>
    </location>
</feature>
<dbReference type="GO" id="GO:0016987">
    <property type="term" value="F:sigma factor activity"/>
    <property type="evidence" value="ECO:0000318"/>
    <property type="project" value="GO_Central"/>
</dbReference>
<feature type="region of interest" description="Disordered" evidence="2">
    <location>
        <begin position="667"/>
        <end position="699"/>
    </location>
</feature>
<gene>
    <name evidence="4" type="ORF">CHLRE_03g193400v5</name>
</gene>
<dbReference type="GO" id="GO:1903865">
    <property type="term" value="C:sigma factor antagonist complex"/>
    <property type="evidence" value="ECO:0000318"/>
    <property type="project" value="GO_Central"/>
</dbReference>
<feature type="compositionally biased region" description="Low complexity" evidence="2">
    <location>
        <begin position="752"/>
        <end position="761"/>
    </location>
</feature>
<dbReference type="PANTHER" id="PTHR30603">
    <property type="entry name" value="RNA POLYMERASE SIGMA FACTOR RPO"/>
    <property type="match status" value="1"/>
</dbReference>
<protein>
    <recommendedName>
        <fullName evidence="3">RNA polymerase sigma-70 region 2 domain-containing protein</fullName>
    </recommendedName>
</protein>
<keyword evidence="5" id="KW-1185">Reference proteome</keyword>
<dbReference type="Gramene" id="PNW85578">
    <property type="protein sequence ID" value="PNW85578"/>
    <property type="gene ID" value="CHLRE_03g193400v5"/>
</dbReference>
<feature type="compositionally biased region" description="Acidic residues" evidence="2">
    <location>
        <begin position="742"/>
        <end position="751"/>
    </location>
</feature>
<evidence type="ECO:0000259" key="3">
    <source>
        <dbReference type="Pfam" id="PF04542"/>
    </source>
</evidence>
<dbReference type="Gene3D" id="1.20.120.1810">
    <property type="match status" value="1"/>
</dbReference>
<feature type="region of interest" description="Disordered" evidence="2">
    <location>
        <begin position="47"/>
        <end position="71"/>
    </location>
</feature>
<dbReference type="GO" id="GO:0000976">
    <property type="term" value="F:transcription cis-regulatory region binding"/>
    <property type="evidence" value="ECO:0000318"/>
    <property type="project" value="GO_Central"/>
</dbReference>
<feature type="compositionally biased region" description="Low complexity" evidence="2">
    <location>
        <begin position="718"/>
        <end position="727"/>
    </location>
</feature>
<feature type="compositionally biased region" description="Gly residues" evidence="2">
    <location>
        <begin position="614"/>
        <end position="627"/>
    </location>
</feature>
<dbReference type="RefSeq" id="XP_042926340.1">
    <property type="nucleotide sequence ID" value="XM_043061211.1"/>
</dbReference>
<evidence type="ECO:0000313" key="5">
    <source>
        <dbReference type="Proteomes" id="UP000006906"/>
    </source>
</evidence>
<sequence>MEPDKLQVVAGHHAQTGAPAVTIEMPSKLSGLDVNFAYQRRQVSQSTSTSHALTEATDLQPAPAPSAASGSFAGDLMPSNAASGAAPQVLEMVASDATAAHIVAGLSAELDALLLEVEQELLPFLGTRPQHPSGPTGSAPAAAAAAQPAHSPAASSAAAAAAATSSGPRREAPTPQGLSLLQLAQRPPGGRQARSSSSSSTRSSKAASSKAAAVPSAPAEANGAASTALVARDKEAGAGAMVVAASAGDRAQRRRQIWQKSAPVEPSPALPKNGYFKAKGGNSVAKFMGGFQRDSLLNPAEEQQLASAAQDFMELQALQSIMTSLLRRPPRLAELAEAIHCDEDALRLRLDAGNRARAILAQKNYRLVVACAKWACKNGVGGGGAGSGHDGSYELAFEDALTAGMEGLMRGIHKFRPDSGYRLSTYCTWWIRMSIRKTLSRQSTALQLPLSVLQSVEALVSARLRLTKPGASPPTDEAVAAELGWSMTRIRNADAARRFATSIKSFEAPASASAGGGGGGGDDDGGGSLDDRFVQMLEEDDFAEGAGSALALDSEEYFMRSTDLAAAVEGVLAEVDAEDSALIRREFGLEEVPPNLIRGVGDLDLDPGQPAGTEAGGTAGGVGGAGASGRRRRRKAAGGAVAAPIGTVSSAQAAAVAAVARGRKGAPAAVAEGAQPRASGADRLQLAGPAKSVPRKGTRVRHAIKKLQDALGDKQAAAAEAQAAAGGRKPRGRGRAGATEAAEGEAAEGQEAESGGLDTPVALLLSASRDARRLPGRSAGAYARKSSF</sequence>
<proteinExistence type="inferred from homology"/>
<dbReference type="OrthoDB" id="206108at2759"/>
<accession>A0A2K3DYH9</accession>
<dbReference type="KEGG" id="cre:CHLRE_03g193400v5"/>